<dbReference type="InterPro" id="IPR036388">
    <property type="entry name" value="WH-like_DNA-bd_sf"/>
</dbReference>
<keyword evidence="5" id="KW-0804">Transcription</keyword>
<dbReference type="GO" id="GO:0003677">
    <property type="term" value="F:DNA binding"/>
    <property type="evidence" value="ECO:0007669"/>
    <property type="project" value="UniProtKB-KW"/>
</dbReference>
<comment type="caution">
    <text evidence="8">The sequence shown here is derived from an EMBL/GenBank/DDBJ whole genome shotgun (WGS) entry which is preliminary data.</text>
</comment>
<dbReference type="InterPro" id="IPR007627">
    <property type="entry name" value="RNA_pol_sigma70_r2"/>
</dbReference>
<evidence type="ECO:0000313" key="8">
    <source>
        <dbReference type="EMBL" id="TWD79829.1"/>
    </source>
</evidence>
<protein>
    <submittedName>
        <fullName evidence="8">RNA polymerase sigma-70 factor (Sigma-E family)</fullName>
    </submittedName>
</protein>
<dbReference type="Proteomes" id="UP000318380">
    <property type="component" value="Unassembled WGS sequence"/>
</dbReference>
<keyword evidence="2" id="KW-0805">Transcription regulation</keyword>
<dbReference type="InterPro" id="IPR014284">
    <property type="entry name" value="RNA_pol_sigma-70_dom"/>
</dbReference>
<dbReference type="EMBL" id="VIVK01000001">
    <property type="protein sequence ID" value="TWD79829.1"/>
    <property type="molecule type" value="Genomic_DNA"/>
</dbReference>
<dbReference type="Pfam" id="PF04542">
    <property type="entry name" value="Sigma70_r2"/>
    <property type="match status" value="1"/>
</dbReference>
<evidence type="ECO:0000256" key="3">
    <source>
        <dbReference type="ARBA" id="ARBA00023082"/>
    </source>
</evidence>
<dbReference type="CDD" id="cd06171">
    <property type="entry name" value="Sigma70_r4"/>
    <property type="match status" value="1"/>
</dbReference>
<dbReference type="GO" id="GO:0016987">
    <property type="term" value="F:sigma factor activity"/>
    <property type="evidence" value="ECO:0007669"/>
    <property type="project" value="UniProtKB-KW"/>
</dbReference>
<evidence type="ECO:0000256" key="1">
    <source>
        <dbReference type="ARBA" id="ARBA00010641"/>
    </source>
</evidence>
<name>A0A561BLU4_9ACTN</name>
<dbReference type="InterPro" id="IPR039425">
    <property type="entry name" value="RNA_pol_sigma-70-like"/>
</dbReference>
<evidence type="ECO:0000256" key="4">
    <source>
        <dbReference type="ARBA" id="ARBA00023125"/>
    </source>
</evidence>
<dbReference type="RefSeq" id="WP_145803281.1">
    <property type="nucleotide sequence ID" value="NZ_VIVK01000001.1"/>
</dbReference>
<evidence type="ECO:0000256" key="2">
    <source>
        <dbReference type="ARBA" id="ARBA00023015"/>
    </source>
</evidence>
<evidence type="ECO:0000256" key="5">
    <source>
        <dbReference type="ARBA" id="ARBA00023163"/>
    </source>
</evidence>
<dbReference type="OrthoDB" id="3292386at2"/>
<dbReference type="PANTHER" id="PTHR43133">
    <property type="entry name" value="RNA POLYMERASE ECF-TYPE SIGMA FACTO"/>
    <property type="match status" value="1"/>
</dbReference>
<dbReference type="GO" id="GO:0006352">
    <property type="term" value="P:DNA-templated transcription initiation"/>
    <property type="evidence" value="ECO:0007669"/>
    <property type="project" value="InterPro"/>
</dbReference>
<organism evidence="8 9">
    <name type="scientific">Kribbella amoyensis</name>
    <dbReference type="NCBI Taxonomy" id="996641"/>
    <lineage>
        <taxon>Bacteria</taxon>
        <taxon>Bacillati</taxon>
        <taxon>Actinomycetota</taxon>
        <taxon>Actinomycetes</taxon>
        <taxon>Propionibacteriales</taxon>
        <taxon>Kribbellaceae</taxon>
        <taxon>Kribbella</taxon>
    </lineage>
</organism>
<keyword evidence="3" id="KW-0731">Sigma factor</keyword>
<dbReference type="PANTHER" id="PTHR43133:SF50">
    <property type="entry name" value="ECF RNA POLYMERASE SIGMA FACTOR SIGM"/>
    <property type="match status" value="1"/>
</dbReference>
<sequence length="177" mass="20110">MATDRDTEFSNFVHVHRGRMLRTARLLTTGDGYWAEDLVQTALTKLYLHWRRIGRDPGAARYADRILVNVFLDERRRFWRHRETLTDNLAESGRAGASAGSSDAGTDDRLAMLAVLEQLPRRQRAAVVLRFFCDFDVATVAELMNCSQGTVKSQSARGLDKLRDLVDRPLDTLETAR</sequence>
<reference evidence="8 9" key="1">
    <citation type="submission" date="2019-06" db="EMBL/GenBank/DDBJ databases">
        <title>Sequencing the genomes of 1000 actinobacteria strains.</title>
        <authorList>
            <person name="Klenk H.-P."/>
        </authorList>
    </citation>
    <scope>NUCLEOTIDE SEQUENCE [LARGE SCALE GENOMIC DNA]</scope>
    <source>
        <strain evidence="8 9">DSM 24683</strain>
    </source>
</reference>
<feature type="domain" description="RNA polymerase sigma-70 region 2" evidence="6">
    <location>
        <begin position="13"/>
        <end position="80"/>
    </location>
</feature>
<evidence type="ECO:0000259" key="7">
    <source>
        <dbReference type="Pfam" id="PF08281"/>
    </source>
</evidence>
<dbReference type="InterPro" id="IPR013249">
    <property type="entry name" value="RNA_pol_sigma70_r4_t2"/>
</dbReference>
<comment type="similarity">
    <text evidence="1">Belongs to the sigma-70 factor family. ECF subfamily.</text>
</comment>
<dbReference type="SUPFAM" id="SSF88946">
    <property type="entry name" value="Sigma2 domain of RNA polymerase sigma factors"/>
    <property type="match status" value="1"/>
</dbReference>
<dbReference type="InterPro" id="IPR013324">
    <property type="entry name" value="RNA_pol_sigma_r3/r4-like"/>
</dbReference>
<keyword evidence="9" id="KW-1185">Reference proteome</keyword>
<accession>A0A561BLU4</accession>
<dbReference type="Gene3D" id="1.10.1740.10">
    <property type="match status" value="1"/>
</dbReference>
<gene>
    <name evidence="8" type="ORF">FB561_0895</name>
</gene>
<dbReference type="NCBIfam" id="TIGR02937">
    <property type="entry name" value="sigma70-ECF"/>
    <property type="match status" value="1"/>
</dbReference>
<dbReference type="Gene3D" id="1.10.10.10">
    <property type="entry name" value="Winged helix-like DNA-binding domain superfamily/Winged helix DNA-binding domain"/>
    <property type="match status" value="1"/>
</dbReference>
<dbReference type="AlphaFoldDB" id="A0A561BLU4"/>
<dbReference type="Pfam" id="PF08281">
    <property type="entry name" value="Sigma70_r4_2"/>
    <property type="match status" value="1"/>
</dbReference>
<evidence type="ECO:0000313" key="9">
    <source>
        <dbReference type="Proteomes" id="UP000318380"/>
    </source>
</evidence>
<dbReference type="SUPFAM" id="SSF88659">
    <property type="entry name" value="Sigma3 and sigma4 domains of RNA polymerase sigma factors"/>
    <property type="match status" value="1"/>
</dbReference>
<dbReference type="InterPro" id="IPR013325">
    <property type="entry name" value="RNA_pol_sigma_r2"/>
</dbReference>
<keyword evidence="4" id="KW-0238">DNA-binding</keyword>
<proteinExistence type="inferred from homology"/>
<feature type="domain" description="RNA polymerase sigma factor 70 region 4 type 2" evidence="7">
    <location>
        <begin position="110"/>
        <end position="162"/>
    </location>
</feature>
<evidence type="ECO:0000259" key="6">
    <source>
        <dbReference type="Pfam" id="PF04542"/>
    </source>
</evidence>